<feature type="domain" description="Purine catabolism PurC-like" evidence="2">
    <location>
        <begin position="5"/>
        <end position="121"/>
    </location>
</feature>
<comment type="caution">
    <text evidence="5">The sequence shown here is derived from an EMBL/GenBank/DDBJ whole genome shotgun (WGS) entry which is preliminary data.</text>
</comment>
<dbReference type="InterPro" id="IPR012914">
    <property type="entry name" value="PucR_dom"/>
</dbReference>
<comment type="similarity">
    <text evidence="1">Belongs to the CdaR family.</text>
</comment>
<evidence type="ECO:0000259" key="4">
    <source>
        <dbReference type="Pfam" id="PF17853"/>
    </source>
</evidence>
<evidence type="ECO:0000259" key="2">
    <source>
        <dbReference type="Pfam" id="PF07905"/>
    </source>
</evidence>
<dbReference type="Pfam" id="PF07905">
    <property type="entry name" value="PucR"/>
    <property type="match status" value="1"/>
</dbReference>
<dbReference type="RefSeq" id="WP_204867019.1">
    <property type="nucleotide sequence ID" value="NZ_JAFBBK010000001.1"/>
</dbReference>
<keyword evidence="6" id="KW-1185">Reference proteome</keyword>
<evidence type="ECO:0000313" key="5">
    <source>
        <dbReference type="EMBL" id="MBM7414237.1"/>
    </source>
</evidence>
<proteinExistence type="inferred from homology"/>
<protein>
    <recommendedName>
        <fullName evidence="7">PucR family transcriptional regulator</fullName>
    </recommendedName>
</protein>
<dbReference type="InterPro" id="IPR041522">
    <property type="entry name" value="CdaR_GGDEF"/>
</dbReference>
<reference evidence="5 6" key="1">
    <citation type="submission" date="2021-01" db="EMBL/GenBank/DDBJ databases">
        <title>Genomics of switchgrass bacterial isolates.</title>
        <authorList>
            <person name="Shade A."/>
        </authorList>
    </citation>
    <scope>NUCLEOTIDE SEQUENCE [LARGE SCALE GENOMIC DNA]</scope>
    <source>
        <strain evidence="5 6">PvP111</strain>
    </source>
</reference>
<feature type="domain" description="PucR C-terminal helix-turn-helix" evidence="3">
    <location>
        <begin position="451"/>
        <end position="508"/>
    </location>
</feature>
<dbReference type="Pfam" id="PF13556">
    <property type="entry name" value="HTH_30"/>
    <property type="match status" value="1"/>
</dbReference>
<feature type="domain" description="CdaR GGDEF-like" evidence="4">
    <location>
        <begin position="279"/>
        <end position="398"/>
    </location>
</feature>
<dbReference type="PANTHER" id="PTHR33744:SF17">
    <property type="entry name" value="CONSERVED PROTEIN"/>
    <property type="match status" value="1"/>
</dbReference>
<organism evidence="5 6">
    <name type="scientific">Rhodococcoides corynebacterioides</name>
    <dbReference type="NCBI Taxonomy" id="53972"/>
    <lineage>
        <taxon>Bacteria</taxon>
        <taxon>Bacillati</taxon>
        <taxon>Actinomycetota</taxon>
        <taxon>Actinomycetes</taxon>
        <taxon>Mycobacteriales</taxon>
        <taxon>Nocardiaceae</taxon>
        <taxon>Rhodococcoides</taxon>
    </lineage>
</organism>
<accession>A0ABS2KQX9</accession>
<dbReference type="EMBL" id="JAFBBK010000001">
    <property type="protein sequence ID" value="MBM7414237.1"/>
    <property type="molecule type" value="Genomic_DNA"/>
</dbReference>
<dbReference type="PANTHER" id="PTHR33744">
    <property type="entry name" value="CARBOHYDRATE DIACID REGULATOR"/>
    <property type="match status" value="1"/>
</dbReference>
<evidence type="ECO:0000313" key="6">
    <source>
        <dbReference type="Proteomes" id="UP000703038"/>
    </source>
</evidence>
<dbReference type="InterPro" id="IPR042070">
    <property type="entry name" value="PucR_C-HTH_sf"/>
</dbReference>
<evidence type="ECO:0000256" key="1">
    <source>
        <dbReference type="ARBA" id="ARBA00006754"/>
    </source>
</evidence>
<gene>
    <name evidence="5" type="ORF">JOE42_000970</name>
</gene>
<dbReference type="Gene3D" id="1.10.10.2840">
    <property type="entry name" value="PucR C-terminal helix-turn-helix domain"/>
    <property type="match status" value="1"/>
</dbReference>
<evidence type="ECO:0008006" key="7">
    <source>
        <dbReference type="Google" id="ProtNLM"/>
    </source>
</evidence>
<dbReference type="InterPro" id="IPR051448">
    <property type="entry name" value="CdaR-like_regulators"/>
</dbReference>
<dbReference type="InterPro" id="IPR025736">
    <property type="entry name" value="PucR_C-HTH_dom"/>
</dbReference>
<evidence type="ECO:0000259" key="3">
    <source>
        <dbReference type="Pfam" id="PF13556"/>
    </source>
</evidence>
<dbReference type="Proteomes" id="UP000703038">
    <property type="component" value="Unassembled WGS sequence"/>
</dbReference>
<name>A0ABS2KQX9_9NOCA</name>
<dbReference type="Pfam" id="PF17853">
    <property type="entry name" value="GGDEF_2"/>
    <property type="match status" value="1"/>
</dbReference>
<sequence>MLIQDVLDVPELALRRLVGTDDQLGRTVRWAFATDLPDPSRYIVGGELVVTGMVWRRAPEDSDAFVASVVAAGAVALAAGDEVFGSVPDDVVRACEKYSLPLLAVPSAVAFADVIDAVTSRVTGDRVARLSASLARQHRLLTAVTDGRALADLTHETARDTGVTCRIITAVGRPVVSAEPLTTEVVDALVRTAAQGLPCRVVTENTVRSVLPVGSSFGHRATAWYLVVDGDHERMDGQVLDALGQLASIAALDRVRVDDGARVLRTMADRAAELLVDGSGEQALERIRQIGVDVTGDVVALAATADMPVEVLAAVLTDAVRDSVDGVVSVGITGGDLVIGVVGLPPGRTSTSTAADLARALRRLEDTVTGQIAVGVGTAVEAAALVGCMRSAQHAREVAAASADRIAVRTSADTGSAAVLLSVVPDGLRAAYARRVLGAVLDHDHRTDAGLLDTLRAYLHHDGSWSRTADALHVHVNTVRYRIGRVEALTDRDLGTTEDRTDVFVALAVLGPQPTTL</sequence>